<feature type="chain" id="PRO_5018027663" evidence="11">
    <location>
        <begin position="21"/>
        <end position="253"/>
    </location>
</feature>
<evidence type="ECO:0000256" key="11">
    <source>
        <dbReference type="SAM" id="SignalP"/>
    </source>
</evidence>
<dbReference type="InterPro" id="IPR043504">
    <property type="entry name" value="Peptidase_S1_PA_chymotrypsin"/>
</dbReference>
<comment type="similarity">
    <text evidence="2">Belongs to the peptidase S1 family.</text>
</comment>
<evidence type="ECO:0000256" key="2">
    <source>
        <dbReference type="ARBA" id="ARBA00007664"/>
    </source>
</evidence>
<dbReference type="PANTHER" id="PTHR24252:SF27">
    <property type="entry name" value="TRANSMEMBRANE PROTEASE SERINE 3-LIKE"/>
    <property type="match status" value="1"/>
</dbReference>
<dbReference type="PANTHER" id="PTHR24252">
    <property type="entry name" value="ACROSIN-RELATED"/>
    <property type="match status" value="1"/>
</dbReference>
<dbReference type="FunFam" id="2.40.10.10:FF:000077">
    <property type="entry name" value="Predicted protein"/>
    <property type="match status" value="1"/>
</dbReference>
<keyword evidence="5 11" id="KW-0732">Signal</keyword>
<dbReference type="SUPFAM" id="SSF50494">
    <property type="entry name" value="Trypsin-like serine proteases"/>
    <property type="match status" value="1"/>
</dbReference>
<dbReference type="AlphaFoldDB" id="A0A3G5BII0"/>
<comment type="subcellular location">
    <subcellularLocation>
        <location evidence="1">Secreted</location>
    </subcellularLocation>
</comment>
<keyword evidence="4" id="KW-0645">Protease</keyword>
<evidence type="ECO:0000256" key="1">
    <source>
        <dbReference type="ARBA" id="ARBA00004613"/>
    </source>
</evidence>
<dbReference type="EMBL" id="MK075182">
    <property type="protein sequence ID" value="AYV99585.1"/>
    <property type="molecule type" value="mRNA"/>
</dbReference>
<reference evidence="13" key="1">
    <citation type="journal article" date="2018" name="Toxins">
        <title>Buzz kill: function and proteomic composition of venom from the giant assassin fly Dolopus genitalis (Diptera: Asilidae).</title>
        <authorList>
            <person name="Walker A.A."/>
            <person name="Dobson J."/>
            <person name="Jin J."/>
            <person name="Robinson S.D."/>
            <person name="Herzig V."/>
            <person name="Vetter I."/>
            <person name="King G.F."/>
            <person name="Fry B.G."/>
        </authorList>
    </citation>
    <scope>NUCLEOTIDE SEQUENCE</scope>
    <source>
        <strain evidence="13">Dg64</strain>
        <tissue evidence="13">Venom/thoracic glands</tissue>
    </source>
</reference>
<evidence type="ECO:0000259" key="12">
    <source>
        <dbReference type="PROSITE" id="PS50240"/>
    </source>
</evidence>
<dbReference type="CDD" id="cd00190">
    <property type="entry name" value="Tryp_SPc"/>
    <property type="match status" value="1"/>
</dbReference>
<dbReference type="SMART" id="SM00020">
    <property type="entry name" value="Tryp_SPc"/>
    <property type="match status" value="1"/>
</dbReference>
<keyword evidence="7" id="KW-0720">Serine protease</keyword>
<dbReference type="PRINTS" id="PR00722">
    <property type="entry name" value="CHYMOTRYPSIN"/>
</dbReference>
<dbReference type="GO" id="GO:0005576">
    <property type="term" value="C:extracellular region"/>
    <property type="evidence" value="ECO:0007669"/>
    <property type="project" value="UniProtKB-SubCell"/>
</dbReference>
<dbReference type="InterPro" id="IPR001314">
    <property type="entry name" value="Peptidase_S1A"/>
</dbReference>
<dbReference type="PROSITE" id="PS00134">
    <property type="entry name" value="TRYPSIN_HIS"/>
    <property type="match status" value="1"/>
</dbReference>
<evidence type="ECO:0000256" key="4">
    <source>
        <dbReference type="ARBA" id="ARBA00022670"/>
    </source>
</evidence>
<evidence type="ECO:0000256" key="7">
    <source>
        <dbReference type="ARBA" id="ARBA00022825"/>
    </source>
</evidence>
<dbReference type="InterPro" id="IPR001254">
    <property type="entry name" value="Trypsin_dom"/>
</dbReference>
<evidence type="ECO:0000256" key="3">
    <source>
        <dbReference type="ARBA" id="ARBA00022525"/>
    </source>
</evidence>
<keyword evidence="10" id="KW-0325">Glycoprotein</keyword>
<keyword evidence="6" id="KW-0378">Hydrolase</keyword>
<keyword evidence="9" id="KW-1015">Disulfide bond</keyword>
<evidence type="ECO:0000256" key="6">
    <source>
        <dbReference type="ARBA" id="ARBA00022801"/>
    </source>
</evidence>
<keyword evidence="8" id="KW-0865">Zymogen</keyword>
<dbReference type="GO" id="GO:0006508">
    <property type="term" value="P:proteolysis"/>
    <property type="evidence" value="ECO:0007669"/>
    <property type="project" value="UniProtKB-KW"/>
</dbReference>
<dbReference type="InterPro" id="IPR009003">
    <property type="entry name" value="Peptidase_S1_PA"/>
</dbReference>
<feature type="signal peptide" evidence="11">
    <location>
        <begin position="1"/>
        <end position="20"/>
    </location>
</feature>
<name>A0A3G5BII0_DOLGE</name>
<accession>A0A3G5BII0</accession>
<dbReference type="GO" id="GO:0004252">
    <property type="term" value="F:serine-type endopeptidase activity"/>
    <property type="evidence" value="ECO:0007669"/>
    <property type="project" value="InterPro"/>
</dbReference>
<sequence length="253" mass="27397">MVRLLVSVVCCLTVLGSALGHPQPRIVGGRIAKDNQFPYQVSVEFLDEHHCGGAILTPTLVITAAHCTHDNLARFLAVRAGTTLRETNGQKVKLTKFIEHPKFHPRTLDYDVAILLLAKPLVFGEGVQPIRLPASGQKQPTAAMGTISGWGRTEEKGKLSTIMRFAQLPILERDYCDTHVAGFTDRMICAGYSQGGIDACNLDSGGPMAVDGELVGIVSWGIGCARPNSPGVYTHVAMLRDWIDDTMSKLKGF</sequence>
<proteinExistence type="evidence at transcript level"/>
<feature type="domain" description="Peptidase S1" evidence="12">
    <location>
        <begin position="26"/>
        <end position="248"/>
    </location>
</feature>
<evidence type="ECO:0000256" key="10">
    <source>
        <dbReference type="ARBA" id="ARBA00023180"/>
    </source>
</evidence>
<evidence type="ECO:0000313" key="13">
    <source>
        <dbReference type="EMBL" id="AYV99585.1"/>
    </source>
</evidence>
<dbReference type="Gene3D" id="2.40.10.10">
    <property type="entry name" value="Trypsin-like serine proteases"/>
    <property type="match status" value="1"/>
</dbReference>
<keyword evidence="3" id="KW-0964">Secreted</keyword>
<dbReference type="InterPro" id="IPR018114">
    <property type="entry name" value="TRYPSIN_HIS"/>
</dbReference>
<protein>
    <submittedName>
        <fullName evidence="13">Venom polypeptide</fullName>
    </submittedName>
</protein>
<organism evidence="13">
    <name type="scientific">Dolopus genitalis</name>
    <name type="common">Giant Australian assassin fly</name>
    <name type="synonym">Asilus genitalis</name>
    <dbReference type="NCBI Taxonomy" id="2488630"/>
    <lineage>
        <taxon>Eukaryota</taxon>
        <taxon>Metazoa</taxon>
        <taxon>Ecdysozoa</taxon>
        <taxon>Arthropoda</taxon>
        <taxon>Hexapoda</taxon>
        <taxon>Insecta</taxon>
        <taxon>Pterygota</taxon>
        <taxon>Neoptera</taxon>
        <taxon>Endopterygota</taxon>
        <taxon>Diptera</taxon>
        <taxon>Brachycera</taxon>
        <taxon>Muscomorpha</taxon>
        <taxon>Asiloidea</taxon>
        <taxon>Asilidae</taxon>
        <taxon>Asilinae</taxon>
        <taxon>Dolopus</taxon>
    </lineage>
</organism>
<evidence type="ECO:0000256" key="8">
    <source>
        <dbReference type="ARBA" id="ARBA00023145"/>
    </source>
</evidence>
<evidence type="ECO:0000256" key="9">
    <source>
        <dbReference type="ARBA" id="ARBA00023157"/>
    </source>
</evidence>
<dbReference type="Pfam" id="PF00089">
    <property type="entry name" value="Trypsin"/>
    <property type="match status" value="1"/>
</dbReference>
<evidence type="ECO:0000256" key="5">
    <source>
        <dbReference type="ARBA" id="ARBA00022729"/>
    </source>
</evidence>
<dbReference type="PROSITE" id="PS50240">
    <property type="entry name" value="TRYPSIN_DOM"/>
    <property type="match status" value="1"/>
</dbReference>